<dbReference type="PROSITE" id="PS50011">
    <property type="entry name" value="PROTEIN_KINASE_DOM"/>
    <property type="match status" value="1"/>
</dbReference>
<dbReference type="RefSeq" id="WP_284054552.1">
    <property type="nucleotide sequence ID" value="NZ_JAGRQC010000003.1"/>
</dbReference>
<evidence type="ECO:0000256" key="6">
    <source>
        <dbReference type="ARBA" id="ARBA00022840"/>
    </source>
</evidence>
<dbReference type="InterPro" id="IPR011009">
    <property type="entry name" value="Kinase-like_dom_sf"/>
</dbReference>
<reference evidence="11" key="1">
    <citation type="submission" date="2021-04" db="EMBL/GenBank/DDBJ databases">
        <title>Ouciella asimina sp. nov., isolated from the surface seawater in the hydrothermal field of Okinawa Trough.</title>
        <authorList>
            <person name="Shuang W."/>
        </authorList>
    </citation>
    <scope>NUCLEOTIDE SEQUENCE</scope>
    <source>
        <strain evidence="11">LXI357</strain>
    </source>
</reference>
<dbReference type="Gene3D" id="1.10.510.10">
    <property type="entry name" value="Transferase(Phosphotransferase) domain 1"/>
    <property type="match status" value="1"/>
</dbReference>
<dbReference type="SMART" id="SM00304">
    <property type="entry name" value="HAMP"/>
    <property type="match status" value="1"/>
</dbReference>
<keyword evidence="8" id="KW-0472">Membrane</keyword>
<organism evidence="11 12">
    <name type="scientific">Stakelama marina</name>
    <dbReference type="NCBI Taxonomy" id="2826939"/>
    <lineage>
        <taxon>Bacteria</taxon>
        <taxon>Pseudomonadati</taxon>
        <taxon>Pseudomonadota</taxon>
        <taxon>Alphaproteobacteria</taxon>
        <taxon>Sphingomonadales</taxon>
        <taxon>Sphingomonadaceae</taxon>
        <taxon>Stakelama</taxon>
    </lineage>
</organism>
<dbReference type="InterPro" id="IPR029151">
    <property type="entry name" value="Sensor-like_sf"/>
</dbReference>
<dbReference type="GO" id="GO:0007165">
    <property type="term" value="P:signal transduction"/>
    <property type="evidence" value="ECO:0007669"/>
    <property type="project" value="InterPro"/>
</dbReference>
<dbReference type="PROSITE" id="PS00107">
    <property type="entry name" value="PROTEIN_KINASE_ATP"/>
    <property type="match status" value="1"/>
</dbReference>
<dbReference type="PANTHER" id="PTHR43289">
    <property type="entry name" value="MITOGEN-ACTIVATED PROTEIN KINASE KINASE KINASE 20-RELATED"/>
    <property type="match status" value="1"/>
</dbReference>
<proteinExistence type="predicted"/>
<evidence type="ECO:0000313" key="12">
    <source>
        <dbReference type="Proteomes" id="UP000676996"/>
    </source>
</evidence>
<evidence type="ECO:0000256" key="5">
    <source>
        <dbReference type="ARBA" id="ARBA00022777"/>
    </source>
</evidence>
<dbReference type="InterPro" id="IPR003660">
    <property type="entry name" value="HAMP_dom"/>
</dbReference>
<keyword evidence="12" id="KW-1185">Reference proteome</keyword>
<dbReference type="Proteomes" id="UP000676996">
    <property type="component" value="Unassembled WGS sequence"/>
</dbReference>
<dbReference type="InterPro" id="IPR000719">
    <property type="entry name" value="Prot_kinase_dom"/>
</dbReference>
<keyword evidence="3" id="KW-0808">Transferase</keyword>
<evidence type="ECO:0000259" key="10">
    <source>
        <dbReference type="PROSITE" id="PS50885"/>
    </source>
</evidence>
<feature type="binding site" evidence="7">
    <location>
        <position position="36"/>
    </location>
    <ligand>
        <name>ATP</name>
        <dbReference type="ChEBI" id="CHEBI:30616"/>
    </ligand>
</feature>
<dbReference type="SUPFAM" id="SSF56112">
    <property type="entry name" value="Protein kinase-like (PK-like)"/>
    <property type="match status" value="1"/>
</dbReference>
<dbReference type="Gene3D" id="3.30.200.20">
    <property type="entry name" value="Phosphorylase Kinase, domain 1"/>
    <property type="match status" value="1"/>
</dbReference>
<dbReference type="SUPFAM" id="SSF103190">
    <property type="entry name" value="Sensory domain-like"/>
    <property type="match status" value="1"/>
</dbReference>
<comment type="caution">
    <text evidence="11">The sequence shown here is derived from an EMBL/GenBank/DDBJ whole genome shotgun (WGS) entry which is preliminary data.</text>
</comment>
<sequence length="567" mass="61466">MQSVGRYQIKAALGEGAMADVYRAHDPGVGRDVAIKILKPEYRANADIVGRFLRESRAAGMLSHANIATIYDVGEADGFPYIAMEFVDGRPLDEIIAEQGRMPVERALDIARQLADALAYAHRQGIVHRDIKPSNILMCEGGRTAKLLDFGIARIADGDDMHDADQACRTQVGQVVGTPRYMSPEQALGLPVDQRSDLFSLGVVLYELLTGKTAFDATGVGTLAIQIAQQQPAPIERTVRDCPKGVRYIVDKLLAKKPEERYADGDALGDAIGREIEALTGEDGERRRGLALRFKLPLILCATTAIALAFCVVAVLNRQTRTMENMALASGSSITAFVTSNAALYAAENAGLPPEQQDWMPLQAFVASAAGDANVRRIVVVDDRGIVRAAGDKSLIGNPYRQPAGEPHVDFKGKANITESTGSRGDGYRFVEPIEYAGANFGKVDLVIGRQALDSAIASARNLLIGLSIIVMGVVFAIGYMSARIIARPIRRLRRALDDAAKGRLGFRISHRRRDELGQLFDSFNHMAATLEPQLVAPAEDPAALARTRVDNPVHKQLDRIRSQHAA</sequence>
<evidence type="ECO:0000256" key="1">
    <source>
        <dbReference type="ARBA" id="ARBA00012513"/>
    </source>
</evidence>
<dbReference type="Gene3D" id="6.10.340.10">
    <property type="match status" value="1"/>
</dbReference>
<feature type="transmembrane region" description="Helical" evidence="8">
    <location>
        <begin position="463"/>
        <end position="487"/>
    </location>
</feature>
<dbReference type="Gene3D" id="3.30.450.20">
    <property type="entry name" value="PAS domain"/>
    <property type="match status" value="1"/>
</dbReference>
<dbReference type="GO" id="GO:0005524">
    <property type="term" value="F:ATP binding"/>
    <property type="evidence" value="ECO:0007669"/>
    <property type="project" value="UniProtKB-UniRule"/>
</dbReference>
<gene>
    <name evidence="11" type="ORF">J7S20_12460</name>
</gene>
<dbReference type="PANTHER" id="PTHR43289:SF6">
    <property type="entry name" value="SERINE_THREONINE-PROTEIN KINASE NEKL-3"/>
    <property type="match status" value="1"/>
</dbReference>
<dbReference type="Pfam" id="PF00672">
    <property type="entry name" value="HAMP"/>
    <property type="match status" value="1"/>
</dbReference>
<dbReference type="GO" id="GO:0004674">
    <property type="term" value="F:protein serine/threonine kinase activity"/>
    <property type="evidence" value="ECO:0007669"/>
    <property type="project" value="UniProtKB-KW"/>
</dbReference>
<evidence type="ECO:0000259" key="9">
    <source>
        <dbReference type="PROSITE" id="PS50011"/>
    </source>
</evidence>
<dbReference type="InterPro" id="IPR008271">
    <property type="entry name" value="Ser/Thr_kinase_AS"/>
</dbReference>
<keyword evidence="6 7" id="KW-0067">ATP-binding</keyword>
<evidence type="ECO:0000256" key="8">
    <source>
        <dbReference type="SAM" id="Phobius"/>
    </source>
</evidence>
<feature type="transmembrane region" description="Helical" evidence="8">
    <location>
        <begin position="296"/>
        <end position="316"/>
    </location>
</feature>
<dbReference type="PROSITE" id="PS00108">
    <property type="entry name" value="PROTEIN_KINASE_ST"/>
    <property type="match status" value="1"/>
</dbReference>
<dbReference type="CDD" id="cd06225">
    <property type="entry name" value="HAMP"/>
    <property type="match status" value="1"/>
</dbReference>
<evidence type="ECO:0000256" key="2">
    <source>
        <dbReference type="ARBA" id="ARBA00022527"/>
    </source>
</evidence>
<evidence type="ECO:0000256" key="7">
    <source>
        <dbReference type="PROSITE-ProRule" id="PRU10141"/>
    </source>
</evidence>
<keyword evidence="2" id="KW-0723">Serine/threonine-protein kinase</keyword>
<dbReference type="Pfam" id="PF00069">
    <property type="entry name" value="Pkinase"/>
    <property type="match status" value="1"/>
</dbReference>
<dbReference type="AlphaFoldDB" id="A0A8T4IH13"/>
<protein>
    <recommendedName>
        <fullName evidence="1">non-specific serine/threonine protein kinase</fullName>
        <ecNumber evidence="1">2.7.11.1</ecNumber>
    </recommendedName>
</protein>
<dbReference type="InterPro" id="IPR017441">
    <property type="entry name" value="Protein_kinase_ATP_BS"/>
</dbReference>
<feature type="domain" description="HAMP" evidence="10">
    <location>
        <begin position="484"/>
        <end position="536"/>
    </location>
</feature>
<dbReference type="SMART" id="SM00220">
    <property type="entry name" value="S_TKc"/>
    <property type="match status" value="1"/>
</dbReference>
<dbReference type="GO" id="GO:0016020">
    <property type="term" value="C:membrane"/>
    <property type="evidence" value="ECO:0007669"/>
    <property type="project" value="InterPro"/>
</dbReference>
<dbReference type="PROSITE" id="PS50885">
    <property type="entry name" value="HAMP"/>
    <property type="match status" value="1"/>
</dbReference>
<dbReference type="SUPFAM" id="SSF158472">
    <property type="entry name" value="HAMP domain-like"/>
    <property type="match status" value="1"/>
</dbReference>
<dbReference type="FunFam" id="1.10.510.10:FF:000021">
    <property type="entry name" value="Serine/threonine protein kinase"/>
    <property type="match status" value="1"/>
</dbReference>
<name>A0A8T4IH13_9SPHN</name>
<evidence type="ECO:0000256" key="3">
    <source>
        <dbReference type="ARBA" id="ARBA00022679"/>
    </source>
</evidence>
<dbReference type="CDD" id="cd14014">
    <property type="entry name" value="STKc_PknB_like"/>
    <property type="match status" value="1"/>
</dbReference>
<feature type="domain" description="Protein kinase" evidence="9">
    <location>
        <begin position="7"/>
        <end position="279"/>
    </location>
</feature>
<accession>A0A8T4IH13</accession>
<keyword evidence="8" id="KW-1133">Transmembrane helix</keyword>
<dbReference type="EC" id="2.7.11.1" evidence="1"/>
<keyword evidence="4 7" id="KW-0547">Nucleotide-binding</keyword>
<evidence type="ECO:0000313" key="11">
    <source>
        <dbReference type="EMBL" id="MBR0553322.1"/>
    </source>
</evidence>
<keyword evidence="5 11" id="KW-0418">Kinase</keyword>
<keyword evidence="8" id="KW-0812">Transmembrane</keyword>
<evidence type="ECO:0000256" key="4">
    <source>
        <dbReference type="ARBA" id="ARBA00022741"/>
    </source>
</evidence>
<dbReference type="EMBL" id="JAGRQC010000003">
    <property type="protein sequence ID" value="MBR0553322.1"/>
    <property type="molecule type" value="Genomic_DNA"/>
</dbReference>